<proteinExistence type="predicted"/>
<feature type="domain" description="Chorismate-utilising enzyme C-terminal" evidence="1">
    <location>
        <begin position="55"/>
        <end position="311"/>
    </location>
</feature>
<reference evidence="2 3" key="1">
    <citation type="submission" date="2019-09" db="EMBL/GenBank/DDBJ databases">
        <title>Chitinophaga ginsengihumi sp. nov., isolated from soil of ginseng rhizosphere.</title>
        <authorList>
            <person name="Lee J."/>
        </authorList>
    </citation>
    <scope>NUCLEOTIDE SEQUENCE [LARGE SCALE GENOMIC DNA]</scope>
    <source>
        <strain evidence="2 3">BN140078</strain>
    </source>
</reference>
<dbReference type="GO" id="GO:0046820">
    <property type="term" value="F:4-amino-4-deoxychorismate synthase activity"/>
    <property type="evidence" value="ECO:0007669"/>
    <property type="project" value="TreeGrafter"/>
</dbReference>
<dbReference type="SUPFAM" id="SSF56322">
    <property type="entry name" value="ADC synthase"/>
    <property type="match status" value="1"/>
</dbReference>
<evidence type="ECO:0000259" key="1">
    <source>
        <dbReference type="Pfam" id="PF00425"/>
    </source>
</evidence>
<dbReference type="PANTHER" id="PTHR11236">
    <property type="entry name" value="AMINOBENZOATE/ANTHRANILATE SYNTHASE"/>
    <property type="match status" value="1"/>
</dbReference>
<dbReference type="Gene3D" id="3.60.120.10">
    <property type="entry name" value="Anthranilate synthase"/>
    <property type="match status" value="1"/>
</dbReference>
<accession>A0A5B2VS84</accession>
<dbReference type="PANTHER" id="PTHR11236:SF50">
    <property type="entry name" value="AMINODEOXYCHORISMATE SYNTHASE COMPONENT 1"/>
    <property type="match status" value="1"/>
</dbReference>
<reference evidence="2 3" key="2">
    <citation type="submission" date="2019-09" db="EMBL/GenBank/DDBJ databases">
        <authorList>
            <person name="Jin C."/>
        </authorList>
    </citation>
    <scope>NUCLEOTIDE SEQUENCE [LARGE SCALE GENOMIC DNA]</scope>
    <source>
        <strain evidence="2 3">BN140078</strain>
    </source>
</reference>
<protein>
    <submittedName>
        <fullName evidence="2">Anthranilate synthase component I family protein</fullName>
    </submittedName>
</protein>
<dbReference type="AlphaFoldDB" id="A0A5B2VS84"/>
<evidence type="ECO:0000313" key="2">
    <source>
        <dbReference type="EMBL" id="KAA2240999.1"/>
    </source>
</evidence>
<organism evidence="2 3">
    <name type="scientific">Chitinophaga agrisoli</name>
    <dbReference type="NCBI Taxonomy" id="2607653"/>
    <lineage>
        <taxon>Bacteria</taxon>
        <taxon>Pseudomonadati</taxon>
        <taxon>Bacteroidota</taxon>
        <taxon>Chitinophagia</taxon>
        <taxon>Chitinophagales</taxon>
        <taxon>Chitinophagaceae</taxon>
        <taxon>Chitinophaga</taxon>
    </lineage>
</organism>
<dbReference type="PRINTS" id="PR00095">
    <property type="entry name" value="ANTSNTHASEI"/>
</dbReference>
<keyword evidence="3" id="KW-1185">Reference proteome</keyword>
<dbReference type="InterPro" id="IPR005801">
    <property type="entry name" value="ADC_synthase"/>
</dbReference>
<dbReference type="GO" id="GO:0000162">
    <property type="term" value="P:L-tryptophan biosynthetic process"/>
    <property type="evidence" value="ECO:0007669"/>
    <property type="project" value="TreeGrafter"/>
</dbReference>
<comment type="caution">
    <text evidence="2">The sequence shown here is derived from an EMBL/GenBank/DDBJ whole genome shotgun (WGS) entry which is preliminary data.</text>
</comment>
<dbReference type="InterPro" id="IPR019999">
    <property type="entry name" value="Anth_synth_I-like"/>
</dbReference>
<sequence length="323" mass="36466">MLLQREQVSIGGEEFTPEQAREVYEACLQMPEKVVQQPGATAQKKAITPQSHLHREGYLQAVRALQQHILRGDCYEVNFCRDNFIRDINIHPLTLFDKLNKLSPAPFAAYYKVKDQYLLCSSPERFMQQQGQTVISQPIKGTTRRLADPFLDAQARETLYNSPKERSENVMVVDLVRNDLAHTATPGSVAVEELYGIYSFAHVHHMISTVKATRQPDLPFTAVMQHAFPMGSMTGAPKIKVMQLIDQYEPTRRGLFSGAVGYITPEGDFDLNVVIRSILYNAAARYLSFPTGSAITFYSDPVKEWEECLLKAEAMVKVLSHSH</sequence>
<dbReference type="Pfam" id="PF00425">
    <property type="entry name" value="Chorismate_bind"/>
    <property type="match status" value="1"/>
</dbReference>
<name>A0A5B2VS84_9BACT</name>
<dbReference type="EMBL" id="VUOC01000004">
    <property type="protein sequence ID" value="KAA2240999.1"/>
    <property type="molecule type" value="Genomic_DNA"/>
</dbReference>
<evidence type="ECO:0000313" key="3">
    <source>
        <dbReference type="Proteomes" id="UP000324611"/>
    </source>
</evidence>
<gene>
    <name evidence="2" type="ORF">F0L74_31220</name>
</gene>
<dbReference type="Proteomes" id="UP000324611">
    <property type="component" value="Unassembled WGS sequence"/>
</dbReference>
<dbReference type="InterPro" id="IPR015890">
    <property type="entry name" value="Chorismate_C"/>
</dbReference>